<dbReference type="GO" id="GO:0033743">
    <property type="term" value="F:peptide-methionine (R)-S-oxide reductase activity"/>
    <property type="evidence" value="ECO:0007669"/>
    <property type="project" value="UniProtKB-EC"/>
</dbReference>
<keyword evidence="7" id="KW-1185">Reference proteome</keyword>
<dbReference type="PROSITE" id="PS51790">
    <property type="entry name" value="MSRB"/>
    <property type="match status" value="1"/>
</dbReference>
<sequence>MAKAKDDNYWRDQLTDEEFEVCRKGGTEAPFSGEYWDVFDKGLYRCRCCGEVLFDAGAKFQSYCGWPSFDEEFSVGIIRELADNSFGMERIEIRCSQCDSHLGHVFDDGPTETGLRYCVNSLSVRLDQEFNEDGEEEGK</sequence>
<evidence type="ECO:0000256" key="1">
    <source>
        <dbReference type="ARBA" id="ARBA00007174"/>
    </source>
</evidence>
<dbReference type="PANTHER" id="PTHR10173">
    <property type="entry name" value="METHIONINE SULFOXIDE REDUCTASE"/>
    <property type="match status" value="1"/>
</dbReference>
<organism evidence="6 7">
    <name type="scientific">Microbulbifer variabilis</name>
    <dbReference type="NCBI Taxonomy" id="266805"/>
    <lineage>
        <taxon>Bacteria</taxon>
        <taxon>Pseudomonadati</taxon>
        <taxon>Pseudomonadota</taxon>
        <taxon>Gammaproteobacteria</taxon>
        <taxon>Cellvibrionales</taxon>
        <taxon>Microbulbiferaceae</taxon>
        <taxon>Microbulbifer</taxon>
    </lineage>
</organism>
<dbReference type="Proteomes" id="UP001055658">
    <property type="component" value="Chromosome"/>
</dbReference>
<keyword evidence="3 6" id="KW-0560">Oxidoreductase</keyword>
<comment type="catalytic activity">
    <reaction evidence="4">
        <text>L-methionyl-[protein] + [thioredoxin]-disulfide + H2O = L-methionyl-(R)-S-oxide-[protein] + [thioredoxin]-dithiol</text>
        <dbReference type="Rhea" id="RHEA:24164"/>
        <dbReference type="Rhea" id="RHEA-COMP:10698"/>
        <dbReference type="Rhea" id="RHEA-COMP:10700"/>
        <dbReference type="Rhea" id="RHEA-COMP:12313"/>
        <dbReference type="Rhea" id="RHEA-COMP:12314"/>
        <dbReference type="ChEBI" id="CHEBI:15377"/>
        <dbReference type="ChEBI" id="CHEBI:16044"/>
        <dbReference type="ChEBI" id="CHEBI:29950"/>
        <dbReference type="ChEBI" id="CHEBI:45764"/>
        <dbReference type="ChEBI" id="CHEBI:50058"/>
        <dbReference type="EC" id="1.8.4.12"/>
    </reaction>
</comment>
<dbReference type="InterPro" id="IPR002579">
    <property type="entry name" value="Met_Sox_Rdtase_MsrB_dom"/>
</dbReference>
<evidence type="ECO:0000259" key="5">
    <source>
        <dbReference type="PROSITE" id="PS51790"/>
    </source>
</evidence>
<gene>
    <name evidence="6" type="primary">msrB</name>
    <name evidence="6" type="ORF">MJO52_07275</name>
</gene>
<evidence type="ECO:0000313" key="6">
    <source>
        <dbReference type="EMBL" id="USD22935.1"/>
    </source>
</evidence>
<dbReference type="InterPro" id="IPR028427">
    <property type="entry name" value="Met_Sox_Rdtase_MsrB"/>
</dbReference>
<dbReference type="EMBL" id="CP092418">
    <property type="protein sequence ID" value="USD22935.1"/>
    <property type="molecule type" value="Genomic_DNA"/>
</dbReference>
<evidence type="ECO:0000256" key="3">
    <source>
        <dbReference type="ARBA" id="ARBA00023002"/>
    </source>
</evidence>
<dbReference type="PANTHER" id="PTHR10173:SF52">
    <property type="entry name" value="METHIONINE-R-SULFOXIDE REDUCTASE B1"/>
    <property type="match status" value="1"/>
</dbReference>
<comment type="similarity">
    <text evidence="1">Belongs to the MsrB Met sulfoxide reductase family.</text>
</comment>
<protein>
    <recommendedName>
        <fullName evidence="2">peptide-methionine (R)-S-oxide reductase</fullName>
        <ecNumber evidence="2">1.8.4.12</ecNumber>
    </recommendedName>
</protein>
<dbReference type="Gene3D" id="2.170.150.20">
    <property type="entry name" value="Peptide methionine sulfoxide reductase"/>
    <property type="match status" value="1"/>
</dbReference>
<evidence type="ECO:0000256" key="2">
    <source>
        <dbReference type="ARBA" id="ARBA00012499"/>
    </source>
</evidence>
<reference evidence="6" key="1">
    <citation type="submission" date="2022-02" db="EMBL/GenBank/DDBJ databases">
        <title>Coral-associated bacteria.</title>
        <authorList>
            <person name="Tang K."/>
            <person name="Wang X."/>
        </authorList>
    </citation>
    <scope>NUCLEOTIDE SEQUENCE</scope>
    <source>
        <strain evidence="6">SCSIO 43006</strain>
    </source>
</reference>
<proteinExistence type="inferred from homology"/>
<dbReference type="InterPro" id="IPR011057">
    <property type="entry name" value="Mss4-like_sf"/>
</dbReference>
<dbReference type="RefSeq" id="WP_252085288.1">
    <property type="nucleotide sequence ID" value="NZ_CP092418.1"/>
</dbReference>
<dbReference type="Pfam" id="PF01641">
    <property type="entry name" value="SelR"/>
    <property type="match status" value="1"/>
</dbReference>
<evidence type="ECO:0000313" key="7">
    <source>
        <dbReference type="Proteomes" id="UP001055658"/>
    </source>
</evidence>
<name>A0ABY4VJD3_9GAMM</name>
<dbReference type="EC" id="1.8.4.12" evidence="2"/>
<dbReference type="NCBIfam" id="TIGR00357">
    <property type="entry name" value="peptide-methionine (R)-S-oxide reductase MsrB"/>
    <property type="match status" value="1"/>
</dbReference>
<dbReference type="SUPFAM" id="SSF51316">
    <property type="entry name" value="Mss4-like"/>
    <property type="match status" value="1"/>
</dbReference>
<evidence type="ECO:0000256" key="4">
    <source>
        <dbReference type="ARBA" id="ARBA00048488"/>
    </source>
</evidence>
<feature type="domain" description="MsrB" evidence="5">
    <location>
        <begin position="7"/>
        <end position="129"/>
    </location>
</feature>
<accession>A0ABY4VJD3</accession>